<dbReference type="InterPro" id="IPR040442">
    <property type="entry name" value="Pyrv_kinase-like_dom_sf"/>
</dbReference>
<name>A0A5B8U2S6_9ACTN</name>
<dbReference type="EMBL" id="CP042430">
    <property type="protein sequence ID" value="QEC47337.1"/>
    <property type="molecule type" value="Genomic_DNA"/>
</dbReference>
<dbReference type="AlphaFoldDB" id="A0A5B8U2S6"/>
<proteinExistence type="predicted"/>
<dbReference type="CDD" id="cd00377">
    <property type="entry name" value="ICL_PEPM"/>
    <property type="match status" value="1"/>
</dbReference>
<dbReference type="Pfam" id="PF13714">
    <property type="entry name" value="PEP_mutase"/>
    <property type="match status" value="1"/>
</dbReference>
<dbReference type="Gene3D" id="3.20.20.60">
    <property type="entry name" value="Phosphoenolpyruvate-binding domains"/>
    <property type="match status" value="1"/>
</dbReference>
<dbReference type="OrthoDB" id="9771433at2"/>
<dbReference type="SUPFAM" id="SSF51621">
    <property type="entry name" value="Phosphoenolpyruvate/pyruvate domain"/>
    <property type="match status" value="1"/>
</dbReference>
<dbReference type="GO" id="GO:0016833">
    <property type="term" value="F:oxo-acid-lyase activity"/>
    <property type="evidence" value="ECO:0007669"/>
    <property type="project" value="UniProtKB-ARBA"/>
</dbReference>
<sequence length="283" mass="30392">MTLRERLNQPEILIAMGAHDPLTALLAQRADLEAVYHGGYAVAAHQYGLPDLGLVGLSEMVESVTRIRAVAGVPIIADADTGYGSEPGVTRAVRELERAGAGAVQIEDQVFPKRCGHMEGKRVIPAEEMAAKVRAAVAARRDPETVIIARTDALAVTGLPDAMHRCLTYADAGADVVFVDAPRDRADLAEIAQHVGDRALLMANMTETGKTELLPASELQTLGYALVIFPSTQTWLFSRAYTEVCRELLATGTTAHLLDRFDSFDDINELLGKSAWEATAQAG</sequence>
<organism evidence="1 2">
    <name type="scientific">Baekduia soli</name>
    <dbReference type="NCBI Taxonomy" id="496014"/>
    <lineage>
        <taxon>Bacteria</taxon>
        <taxon>Bacillati</taxon>
        <taxon>Actinomycetota</taxon>
        <taxon>Thermoleophilia</taxon>
        <taxon>Solirubrobacterales</taxon>
        <taxon>Baekduiaceae</taxon>
        <taxon>Baekduia</taxon>
    </lineage>
</organism>
<evidence type="ECO:0000313" key="2">
    <source>
        <dbReference type="Proteomes" id="UP000321805"/>
    </source>
</evidence>
<dbReference type="Proteomes" id="UP000321805">
    <property type="component" value="Chromosome"/>
</dbReference>
<evidence type="ECO:0000313" key="1">
    <source>
        <dbReference type="EMBL" id="QEC47337.1"/>
    </source>
</evidence>
<dbReference type="PANTHER" id="PTHR42905">
    <property type="entry name" value="PHOSPHOENOLPYRUVATE CARBOXYLASE"/>
    <property type="match status" value="1"/>
</dbReference>
<dbReference type="PANTHER" id="PTHR42905:SF5">
    <property type="entry name" value="CARBOXYVINYL-CARBOXYPHOSPHONATE PHOSPHORYLMUTASE, CHLOROPLASTIC"/>
    <property type="match status" value="1"/>
</dbReference>
<accession>A0A5B8U2S6</accession>
<dbReference type="RefSeq" id="WP_146917675.1">
    <property type="nucleotide sequence ID" value="NZ_CP042430.1"/>
</dbReference>
<keyword evidence="2" id="KW-1185">Reference proteome</keyword>
<protein>
    <submittedName>
        <fullName evidence="1">Carboxyvinyl-carboxyphosphonate phosphorylmutase</fullName>
    </submittedName>
</protein>
<dbReference type="InterPro" id="IPR018523">
    <property type="entry name" value="Isocitrate_lyase_ph_CS"/>
</dbReference>
<dbReference type="InterPro" id="IPR039556">
    <property type="entry name" value="ICL/PEPM"/>
</dbReference>
<dbReference type="KEGG" id="bsol:FSW04_06890"/>
<dbReference type="PROSITE" id="PS00161">
    <property type="entry name" value="ISOCITRATE_LYASE"/>
    <property type="match status" value="1"/>
</dbReference>
<dbReference type="InterPro" id="IPR015813">
    <property type="entry name" value="Pyrv/PenolPyrv_kinase-like_dom"/>
</dbReference>
<gene>
    <name evidence="1" type="ORF">FSW04_06890</name>
</gene>
<reference evidence="1 2" key="1">
    <citation type="journal article" date="2018" name="J. Microbiol.">
        <title>Baekduia soli gen. nov., sp. nov., a novel bacterium isolated from the soil of Baekdu Mountain and proposal of a novel family name, Baekduiaceae fam. nov.</title>
        <authorList>
            <person name="An D.S."/>
            <person name="Siddiqi M.Z."/>
            <person name="Kim K.H."/>
            <person name="Yu H.S."/>
            <person name="Im W.T."/>
        </authorList>
    </citation>
    <scope>NUCLEOTIDE SEQUENCE [LARGE SCALE GENOMIC DNA]</scope>
    <source>
        <strain evidence="1 2">BR7-21</strain>
    </source>
</reference>